<dbReference type="FunFam" id="3.20.20.80:FF:000269">
    <property type="entry name" value="Probable glucan endo-1,6-beta-glucosidase B"/>
    <property type="match status" value="1"/>
</dbReference>
<gene>
    <name evidence="20" type="ORF">BDV28DRAFT_133007</name>
</gene>
<evidence type="ECO:0000256" key="18">
    <source>
        <dbReference type="RuleBase" id="RU361153"/>
    </source>
</evidence>
<keyword evidence="8 18" id="KW-0326">Glycosidase</keyword>
<dbReference type="PANTHER" id="PTHR31297:SF39">
    <property type="entry name" value="GLUCAN ENDO-1,6-BETA-GLUCOSIDASE B"/>
    <property type="match status" value="1"/>
</dbReference>
<dbReference type="OrthoDB" id="1887033at2759"/>
<name>A0A5N6Z7W2_9EURO</name>
<dbReference type="AlphaFoldDB" id="A0A5N6Z7W2"/>
<evidence type="ECO:0000256" key="12">
    <source>
        <dbReference type="ARBA" id="ARBA00037628"/>
    </source>
</evidence>
<dbReference type="EC" id="3.2.1.75" evidence="13"/>
<reference evidence="21" key="1">
    <citation type="submission" date="2019-04" db="EMBL/GenBank/DDBJ databases">
        <title>Friends and foes A comparative genomics studyof 23 Aspergillus species from section Flavi.</title>
        <authorList>
            <consortium name="DOE Joint Genome Institute"/>
            <person name="Kjaerbolling I."/>
            <person name="Vesth T."/>
            <person name="Frisvad J.C."/>
            <person name="Nybo J.L."/>
            <person name="Theobald S."/>
            <person name="Kildgaard S."/>
            <person name="Isbrandt T."/>
            <person name="Kuo A."/>
            <person name="Sato A."/>
            <person name="Lyhne E.K."/>
            <person name="Kogle M.E."/>
            <person name="Wiebenga A."/>
            <person name="Kun R.S."/>
            <person name="Lubbers R.J."/>
            <person name="Makela M.R."/>
            <person name="Barry K."/>
            <person name="Chovatia M."/>
            <person name="Clum A."/>
            <person name="Daum C."/>
            <person name="Haridas S."/>
            <person name="He G."/>
            <person name="LaButti K."/>
            <person name="Lipzen A."/>
            <person name="Mondo S."/>
            <person name="Riley R."/>
            <person name="Salamov A."/>
            <person name="Simmons B.A."/>
            <person name="Magnuson J.K."/>
            <person name="Henrissat B."/>
            <person name="Mortensen U.H."/>
            <person name="Larsen T.O."/>
            <person name="Devries R.P."/>
            <person name="Grigoriev I.V."/>
            <person name="Machida M."/>
            <person name="Baker S.E."/>
            <person name="Andersen M.R."/>
        </authorList>
    </citation>
    <scope>NUCLEOTIDE SEQUENCE [LARGE SCALE GENOMIC DNA]</scope>
    <source>
        <strain evidence="21">CBS 553.77</strain>
    </source>
</reference>
<accession>A0A5N6Z7W2</accession>
<evidence type="ECO:0000256" key="6">
    <source>
        <dbReference type="ARBA" id="ARBA00023180"/>
    </source>
</evidence>
<dbReference type="EMBL" id="ML739096">
    <property type="protein sequence ID" value="KAE8353508.1"/>
    <property type="molecule type" value="Genomic_DNA"/>
</dbReference>
<keyword evidence="5 18" id="KW-0378">Hydrolase</keyword>
<evidence type="ECO:0000256" key="10">
    <source>
        <dbReference type="ARBA" id="ARBA00023326"/>
    </source>
</evidence>
<evidence type="ECO:0000256" key="1">
    <source>
        <dbReference type="ARBA" id="ARBA00004613"/>
    </source>
</evidence>
<feature type="domain" description="Glycoside hydrolase family 5" evidence="19">
    <location>
        <begin position="141"/>
        <end position="422"/>
    </location>
</feature>
<evidence type="ECO:0000313" key="20">
    <source>
        <dbReference type="EMBL" id="KAE8353508.1"/>
    </source>
</evidence>
<keyword evidence="6" id="KW-0325">Glycoprotein</keyword>
<dbReference type="Pfam" id="PF00150">
    <property type="entry name" value="Cellulase"/>
    <property type="match status" value="1"/>
</dbReference>
<dbReference type="InterPro" id="IPR001547">
    <property type="entry name" value="Glyco_hydro_5"/>
</dbReference>
<keyword evidence="3" id="KW-0964">Secreted</keyword>
<dbReference type="GO" id="GO:0071555">
    <property type="term" value="P:cell wall organization"/>
    <property type="evidence" value="ECO:0007669"/>
    <property type="project" value="UniProtKB-KW"/>
</dbReference>
<dbReference type="GO" id="GO:0009251">
    <property type="term" value="P:glucan catabolic process"/>
    <property type="evidence" value="ECO:0007669"/>
    <property type="project" value="TreeGrafter"/>
</dbReference>
<dbReference type="GO" id="GO:0046557">
    <property type="term" value="F:glucan endo-1,6-beta-glucosidase activity"/>
    <property type="evidence" value="ECO:0007669"/>
    <property type="project" value="UniProtKB-EC"/>
</dbReference>
<dbReference type="InterPro" id="IPR017853">
    <property type="entry name" value="GH"/>
</dbReference>
<keyword evidence="21" id="KW-1185">Reference proteome</keyword>
<evidence type="ECO:0000256" key="16">
    <source>
        <dbReference type="ARBA" id="ARBA00043257"/>
    </source>
</evidence>
<keyword evidence="4" id="KW-0732">Signal</keyword>
<evidence type="ECO:0000256" key="15">
    <source>
        <dbReference type="ARBA" id="ARBA00042025"/>
    </source>
</evidence>
<evidence type="ECO:0000256" key="9">
    <source>
        <dbReference type="ARBA" id="ARBA00023316"/>
    </source>
</evidence>
<comment type="function">
    <text evidence="12">Beta-glucanases participate in the metabolism of beta-glucan, the main structural component of the cell wall. Acts on lutean, pustulan and 1,6-oligo-beta-D-glucosides.</text>
</comment>
<comment type="similarity">
    <text evidence="2 18">Belongs to the glycosyl hydrolase 5 (cellulase A) family.</text>
</comment>
<evidence type="ECO:0000256" key="13">
    <source>
        <dbReference type="ARBA" id="ARBA00038935"/>
    </source>
</evidence>
<evidence type="ECO:0000256" key="11">
    <source>
        <dbReference type="ARBA" id="ARBA00036633"/>
    </source>
</evidence>
<proteinExistence type="inferred from homology"/>
<dbReference type="GO" id="GO:0005576">
    <property type="term" value="C:extracellular region"/>
    <property type="evidence" value="ECO:0007669"/>
    <property type="project" value="UniProtKB-SubCell"/>
</dbReference>
<evidence type="ECO:0000259" key="19">
    <source>
        <dbReference type="Pfam" id="PF00150"/>
    </source>
</evidence>
<dbReference type="Proteomes" id="UP000327118">
    <property type="component" value="Unassembled WGS sequence"/>
</dbReference>
<organism evidence="20 21">
    <name type="scientific">Aspergillus coremiiformis</name>
    <dbReference type="NCBI Taxonomy" id="138285"/>
    <lineage>
        <taxon>Eukaryota</taxon>
        <taxon>Fungi</taxon>
        <taxon>Dikarya</taxon>
        <taxon>Ascomycota</taxon>
        <taxon>Pezizomycotina</taxon>
        <taxon>Eurotiomycetes</taxon>
        <taxon>Eurotiomycetidae</taxon>
        <taxon>Eurotiales</taxon>
        <taxon>Aspergillaceae</taxon>
        <taxon>Aspergillus</taxon>
        <taxon>Aspergillus subgen. Circumdati</taxon>
    </lineage>
</organism>
<evidence type="ECO:0000256" key="4">
    <source>
        <dbReference type="ARBA" id="ARBA00022729"/>
    </source>
</evidence>
<dbReference type="Gene3D" id="3.20.20.80">
    <property type="entry name" value="Glycosidases"/>
    <property type="match status" value="1"/>
</dbReference>
<keyword evidence="10" id="KW-0624">Polysaccharide degradation</keyword>
<dbReference type="InterPro" id="IPR050386">
    <property type="entry name" value="Glycosyl_hydrolase_5"/>
</dbReference>
<keyword evidence="7" id="KW-0119">Carbohydrate metabolism</keyword>
<sequence length="456" mass="51738">MVERAFWSDVLTLCLGMASSTLSPSLGWPRHIFIDILPFNVRAWVVSGPSKQFMAFTRLAALSALTTLTVAWLPSTDKTITSSNGTDLFAVSNGKIRGVNLGSQFVFEPWIAMQAWSDIGCEGEQSEYDCVVKLGQEAANDAFAEHWSSWITEDDIAEMQSYGLNTIRIPVGYWMKEDLIYPDSEYFPQGGFDYLEQLCGWASDAGLYIIIDLHGAPGAQVAKNAFTGQFADTPGFYAEFQYDRALEFLEWMATNIHTNYNFRNVGMLEVLNEPVQNADTTASMRSSYYPNAFNAIRAVEQELNIARESYLHIQMMDSIWGAGDPHEHLTDDYFAAYDNHRYLKWDPSVQVSKANYITTSCNDKVATNWPAIIGEWSLSVPDHVAQTPEWEPYSNQDFYRTWFAAQVKTYEKQQGWIFWTWKTQLGEYRWSYRDGVDAGVIPTDLNSVYDEGVCNS</sequence>
<evidence type="ECO:0000256" key="17">
    <source>
        <dbReference type="ARBA" id="ARBA00073338"/>
    </source>
</evidence>
<comment type="catalytic activity">
    <reaction evidence="11">
        <text>Random hydrolysis of (1-&gt;6)-linkages in (1-&gt;6)-beta-D-glucans.</text>
        <dbReference type="EC" id="3.2.1.75"/>
    </reaction>
</comment>
<dbReference type="SUPFAM" id="SSF51445">
    <property type="entry name" value="(Trans)glycosidases"/>
    <property type="match status" value="1"/>
</dbReference>
<protein>
    <recommendedName>
        <fullName evidence="17">Probable glucan endo-1,6-beta-glucosidase B</fullName>
        <ecNumber evidence="13">3.2.1.75</ecNumber>
    </recommendedName>
    <alternativeName>
        <fullName evidence="15">Beta-1,6-glucanase B</fullName>
    </alternativeName>
    <alternativeName>
        <fullName evidence="14">Endo-1,6-beta-D-glucanase B</fullName>
    </alternativeName>
    <alternativeName>
        <fullName evidence="16">Endo-1,6-beta-glucanase B</fullName>
    </alternativeName>
</protein>
<keyword evidence="9" id="KW-0961">Cell wall biogenesis/degradation</keyword>
<evidence type="ECO:0000313" key="21">
    <source>
        <dbReference type="Proteomes" id="UP000327118"/>
    </source>
</evidence>
<evidence type="ECO:0000256" key="5">
    <source>
        <dbReference type="ARBA" id="ARBA00022801"/>
    </source>
</evidence>
<dbReference type="GO" id="GO:0009986">
    <property type="term" value="C:cell surface"/>
    <property type="evidence" value="ECO:0007669"/>
    <property type="project" value="TreeGrafter"/>
</dbReference>
<evidence type="ECO:0000256" key="2">
    <source>
        <dbReference type="ARBA" id="ARBA00005641"/>
    </source>
</evidence>
<evidence type="ECO:0000256" key="8">
    <source>
        <dbReference type="ARBA" id="ARBA00023295"/>
    </source>
</evidence>
<evidence type="ECO:0000256" key="14">
    <source>
        <dbReference type="ARBA" id="ARBA00041472"/>
    </source>
</evidence>
<dbReference type="GO" id="GO:0004338">
    <property type="term" value="F:glucan exo-1,3-beta-glucosidase activity"/>
    <property type="evidence" value="ECO:0007669"/>
    <property type="project" value="TreeGrafter"/>
</dbReference>
<dbReference type="PANTHER" id="PTHR31297">
    <property type="entry name" value="GLUCAN ENDO-1,6-BETA-GLUCOSIDASE B"/>
    <property type="match status" value="1"/>
</dbReference>
<evidence type="ECO:0000256" key="3">
    <source>
        <dbReference type="ARBA" id="ARBA00022525"/>
    </source>
</evidence>
<comment type="subcellular location">
    <subcellularLocation>
        <location evidence="1">Secreted</location>
    </subcellularLocation>
</comment>
<evidence type="ECO:0000256" key="7">
    <source>
        <dbReference type="ARBA" id="ARBA00023277"/>
    </source>
</evidence>